<feature type="transmembrane region" description="Helical" evidence="2">
    <location>
        <begin position="67"/>
        <end position="84"/>
    </location>
</feature>
<organism evidence="4 5">
    <name type="scientific">Nonomuraea pusilla</name>
    <dbReference type="NCBI Taxonomy" id="46177"/>
    <lineage>
        <taxon>Bacteria</taxon>
        <taxon>Bacillati</taxon>
        <taxon>Actinomycetota</taxon>
        <taxon>Actinomycetes</taxon>
        <taxon>Streptosporangiales</taxon>
        <taxon>Streptosporangiaceae</taxon>
        <taxon>Nonomuraea</taxon>
    </lineage>
</organism>
<dbReference type="Gene3D" id="3.60.40.10">
    <property type="entry name" value="PPM-type phosphatase domain"/>
    <property type="match status" value="1"/>
</dbReference>
<accession>A0A1H7QED6</accession>
<gene>
    <name evidence="4" type="ORF">SAMN05660976_02509</name>
</gene>
<keyword evidence="1" id="KW-0378">Hydrolase</keyword>
<dbReference type="InterPro" id="IPR001932">
    <property type="entry name" value="PPM-type_phosphatase-like_dom"/>
</dbReference>
<dbReference type="AlphaFoldDB" id="A0A1H7QED6"/>
<dbReference type="Proteomes" id="UP000198953">
    <property type="component" value="Unassembled WGS sequence"/>
</dbReference>
<dbReference type="PANTHER" id="PTHR43156">
    <property type="entry name" value="STAGE II SPORULATION PROTEIN E-RELATED"/>
    <property type="match status" value="1"/>
</dbReference>
<dbReference type="InterPro" id="IPR052016">
    <property type="entry name" value="Bact_Sigma-Reg"/>
</dbReference>
<dbReference type="SUPFAM" id="SSF81606">
    <property type="entry name" value="PP2C-like"/>
    <property type="match status" value="1"/>
</dbReference>
<dbReference type="EMBL" id="FOBF01000005">
    <property type="protein sequence ID" value="SEL45994.1"/>
    <property type="molecule type" value="Genomic_DNA"/>
</dbReference>
<sequence>MIVFITAADLLSPSYVHFEPLLVAAPAITASFAGPWFTAAVAVIALAAELFINVENDFRITPDEQSGLIGSAVVSTFIVLFTLVRSRQLTQARTVATAVQNALLQPVPSRLGPLALASAYLAAEAEARIGGDVYAAAHTRDVTRLIIGDVRGKGLPAISEAVSLLGAFRELARRHAGLPELVADLEDSLSFNQAQAEASDPGRPETAESFVTAAVLDIPDAEPTVTVVNCGHPPPLLLRGGRVIPLDTGQPALPLGLGTLLAQNHVPWTFPFEAGDLLLLYTDGAIEARDAAGAFYPLADRVAAWTDEEPSALLDRICRDLLAHVGGRLGDDAALIAVRRLPDPAT</sequence>
<keyword evidence="2" id="KW-0472">Membrane</keyword>
<dbReference type="GO" id="GO:0016791">
    <property type="term" value="F:phosphatase activity"/>
    <property type="evidence" value="ECO:0007669"/>
    <property type="project" value="TreeGrafter"/>
</dbReference>
<dbReference type="SMART" id="SM00331">
    <property type="entry name" value="PP2C_SIG"/>
    <property type="match status" value="1"/>
</dbReference>
<name>A0A1H7QED6_9ACTN</name>
<dbReference type="PANTHER" id="PTHR43156:SF2">
    <property type="entry name" value="STAGE II SPORULATION PROTEIN E"/>
    <property type="match status" value="1"/>
</dbReference>
<dbReference type="FunFam" id="3.60.40.10:FF:000058">
    <property type="entry name" value="Stage II sporulation protein E"/>
    <property type="match status" value="1"/>
</dbReference>
<evidence type="ECO:0000256" key="2">
    <source>
        <dbReference type="SAM" id="Phobius"/>
    </source>
</evidence>
<evidence type="ECO:0000259" key="3">
    <source>
        <dbReference type="SMART" id="SM00331"/>
    </source>
</evidence>
<keyword evidence="2" id="KW-0812">Transmembrane</keyword>
<feature type="domain" description="PPM-type phosphatase" evidence="3">
    <location>
        <begin position="114"/>
        <end position="340"/>
    </location>
</feature>
<evidence type="ECO:0000313" key="5">
    <source>
        <dbReference type="Proteomes" id="UP000198953"/>
    </source>
</evidence>
<dbReference type="InterPro" id="IPR036457">
    <property type="entry name" value="PPM-type-like_dom_sf"/>
</dbReference>
<keyword evidence="2" id="KW-1133">Transmembrane helix</keyword>
<dbReference type="Pfam" id="PF07228">
    <property type="entry name" value="SpoIIE"/>
    <property type="match status" value="1"/>
</dbReference>
<reference evidence="4 5" key="1">
    <citation type="submission" date="2016-10" db="EMBL/GenBank/DDBJ databases">
        <authorList>
            <person name="de Groot N.N."/>
        </authorList>
    </citation>
    <scope>NUCLEOTIDE SEQUENCE [LARGE SCALE GENOMIC DNA]</scope>
    <source>
        <strain evidence="4 5">DSM 43357</strain>
    </source>
</reference>
<evidence type="ECO:0000256" key="1">
    <source>
        <dbReference type="ARBA" id="ARBA00022801"/>
    </source>
</evidence>
<dbReference type="OrthoDB" id="311904at2"/>
<keyword evidence="5" id="KW-1185">Reference proteome</keyword>
<proteinExistence type="predicted"/>
<evidence type="ECO:0000313" key="4">
    <source>
        <dbReference type="EMBL" id="SEL45994.1"/>
    </source>
</evidence>
<dbReference type="STRING" id="46177.SAMN05660976_02509"/>
<feature type="transmembrane region" description="Helical" evidence="2">
    <location>
        <begin position="21"/>
        <end position="47"/>
    </location>
</feature>
<protein>
    <submittedName>
        <fullName evidence="4">Stage II sporulation protein E (SpoIIE)</fullName>
    </submittedName>
</protein>